<dbReference type="CDD" id="cd14278">
    <property type="entry name" value="UBA_NAC_like"/>
    <property type="match status" value="1"/>
</dbReference>
<sequence length="66" mass="7694">MDSRNNQSEADCTERTEKKLVEEVKIDEKDIQIIMDQANVTYEIAKKTLIKNNFDIVNAIMELTFN</sequence>
<dbReference type="Gene3D" id="1.10.8.10">
    <property type="entry name" value="DNA helicase RuvA subunit, C-terminal domain"/>
    <property type="match status" value="1"/>
</dbReference>
<organism evidence="2 3">
    <name type="scientific">Anaeramoeba flamelloides</name>
    <dbReference type="NCBI Taxonomy" id="1746091"/>
    <lineage>
        <taxon>Eukaryota</taxon>
        <taxon>Metamonada</taxon>
        <taxon>Anaeramoebidae</taxon>
        <taxon>Anaeramoeba</taxon>
    </lineage>
</organism>
<name>A0ABQ8YXA1_9EUKA</name>
<reference evidence="2" key="1">
    <citation type="submission" date="2022-08" db="EMBL/GenBank/DDBJ databases">
        <title>Novel sulfate-reducing endosymbionts in the free-living metamonad Anaeramoeba.</title>
        <authorList>
            <person name="Jerlstrom-Hultqvist J."/>
            <person name="Cepicka I."/>
            <person name="Gallot-Lavallee L."/>
            <person name="Salas-Leiva D."/>
            <person name="Curtis B.A."/>
            <person name="Zahonova K."/>
            <person name="Pipaliya S."/>
            <person name="Dacks J."/>
            <person name="Roger A.J."/>
        </authorList>
    </citation>
    <scope>NUCLEOTIDE SEQUENCE</scope>
    <source>
        <strain evidence="2">Schooner1</strain>
    </source>
</reference>
<protein>
    <submittedName>
        <fullName evidence="2">Nascent polypeptide associated complex alpha subunit-related</fullName>
    </submittedName>
</protein>
<keyword evidence="3" id="KW-1185">Reference proteome</keyword>
<gene>
    <name evidence="2" type="ORF">M0813_01874</name>
</gene>
<dbReference type="InterPro" id="IPR016641">
    <property type="entry name" value="EGD2/NACA0like"/>
</dbReference>
<evidence type="ECO:0000313" key="2">
    <source>
        <dbReference type="EMBL" id="KAJ6249273.1"/>
    </source>
</evidence>
<dbReference type="InterPro" id="IPR044034">
    <property type="entry name" value="NAC-like_UBA"/>
</dbReference>
<evidence type="ECO:0000313" key="3">
    <source>
        <dbReference type="Proteomes" id="UP001150062"/>
    </source>
</evidence>
<dbReference type="PANTHER" id="PTHR21713">
    <property type="entry name" value="NASCENT POLYPEPTIDE ASSOCIATED COMPLEX ALPHA SUBUNIT-RELATED"/>
    <property type="match status" value="1"/>
</dbReference>
<feature type="domain" description="Nascent polypeptide-associated complex subunit alpha-like UBA" evidence="1">
    <location>
        <begin position="24"/>
        <end position="64"/>
    </location>
</feature>
<comment type="caution">
    <text evidence="2">The sequence shown here is derived from an EMBL/GenBank/DDBJ whole genome shotgun (WGS) entry which is preliminary data.</text>
</comment>
<proteinExistence type="predicted"/>
<dbReference type="Pfam" id="PF19026">
    <property type="entry name" value="UBA_HYPK"/>
    <property type="match status" value="1"/>
</dbReference>
<accession>A0ABQ8YXA1</accession>
<dbReference type="EMBL" id="JAOAOG010000102">
    <property type="protein sequence ID" value="KAJ6249273.1"/>
    <property type="molecule type" value="Genomic_DNA"/>
</dbReference>
<evidence type="ECO:0000259" key="1">
    <source>
        <dbReference type="Pfam" id="PF19026"/>
    </source>
</evidence>
<dbReference type="Proteomes" id="UP001150062">
    <property type="component" value="Unassembled WGS sequence"/>
</dbReference>